<evidence type="ECO:0000313" key="1">
    <source>
        <dbReference type="EMBL" id="JAH43963.1"/>
    </source>
</evidence>
<proteinExistence type="predicted"/>
<organism evidence="1">
    <name type="scientific">Anguilla anguilla</name>
    <name type="common">European freshwater eel</name>
    <name type="synonym">Muraena anguilla</name>
    <dbReference type="NCBI Taxonomy" id="7936"/>
    <lineage>
        <taxon>Eukaryota</taxon>
        <taxon>Metazoa</taxon>
        <taxon>Chordata</taxon>
        <taxon>Craniata</taxon>
        <taxon>Vertebrata</taxon>
        <taxon>Euteleostomi</taxon>
        <taxon>Actinopterygii</taxon>
        <taxon>Neopterygii</taxon>
        <taxon>Teleostei</taxon>
        <taxon>Anguilliformes</taxon>
        <taxon>Anguillidae</taxon>
        <taxon>Anguilla</taxon>
    </lineage>
</organism>
<protein>
    <submittedName>
        <fullName evidence="1">Uncharacterized protein</fullName>
    </submittedName>
</protein>
<reference evidence="1" key="1">
    <citation type="submission" date="2014-11" db="EMBL/GenBank/DDBJ databases">
        <authorList>
            <person name="Amaro Gonzalez C."/>
        </authorList>
    </citation>
    <scope>NUCLEOTIDE SEQUENCE</scope>
</reference>
<dbReference type="EMBL" id="GBXM01064614">
    <property type="protein sequence ID" value="JAH43963.1"/>
    <property type="molecule type" value="Transcribed_RNA"/>
</dbReference>
<accession>A0A0E9STV3</accession>
<dbReference type="EMBL" id="GBXM01073946">
    <property type="protein sequence ID" value="JAH34631.1"/>
    <property type="molecule type" value="Transcribed_RNA"/>
</dbReference>
<name>A0A0E9STV3_ANGAN</name>
<dbReference type="AlphaFoldDB" id="A0A0E9STV3"/>
<reference evidence="1" key="2">
    <citation type="journal article" date="2015" name="Fish Shellfish Immunol.">
        <title>Early steps in the European eel (Anguilla anguilla)-Vibrio vulnificus interaction in the gills: Role of the RtxA13 toxin.</title>
        <authorList>
            <person name="Callol A."/>
            <person name="Pajuelo D."/>
            <person name="Ebbesson L."/>
            <person name="Teles M."/>
            <person name="MacKenzie S."/>
            <person name="Amaro C."/>
        </authorList>
    </citation>
    <scope>NUCLEOTIDE SEQUENCE</scope>
</reference>
<sequence>MWLNWTGISVFHNDFNAAGVRGNLAFHYFLVSTFSLFQLLTSQCNFEYIKQLTLFH</sequence>